<comment type="similarity">
    <text evidence="1">Belongs to the membrane fusion protein (MFP) (TC 8.A.1) family.</text>
</comment>
<dbReference type="Pfam" id="PF25917">
    <property type="entry name" value="BSH_RND"/>
    <property type="match status" value="1"/>
</dbReference>
<dbReference type="PANTHER" id="PTHR30469">
    <property type="entry name" value="MULTIDRUG RESISTANCE PROTEIN MDTA"/>
    <property type="match status" value="1"/>
</dbReference>
<evidence type="ECO:0000313" key="7">
    <source>
        <dbReference type="Proteomes" id="UP001562065"/>
    </source>
</evidence>
<dbReference type="Gene3D" id="2.40.50.100">
    <property type="match status" value="1"/>
</dbReference>
<evidence type="ECO:0000313" key="6">
    <source>
        <dbReference type="EMBL" id="MEY1660918.1"/>
    </source>
</evidence>
<feature type="signal peptide" evidence="3">
    <location>
        <begin position="1"/>
        <end position="19"/>
    </location>
</feature>
<dbReference type="EMBL" id="JBGCUO010000001">
    <property type="protein sequence ID" value="MEY1660918.1"/>
    <property type="molecule type" value="Genomic_DNA"/>
</dbReference>
<name>A0ABV4AEL2_9GAMM</name>
<evidence type="ECO:0000256" key="2">
    <source>
        <dbReference type="SAM" id="Coils"/>
    </source>
</evidence>
<proteinExistence type="inferred from homology"/>
<keyword evidence="7" id="KW-1185">Reference proteome</keyword>
<evidence type="ECO:0000256" key="3">
    <source>
        <dbReference type="SAM" id="SignalP"/>
    </source>
</evidence>
<keyword evidence="2" id="KW-0175">Coiled coil</keyword>
<protein>
    <submittedName>
        <fullName evidence="6">Efflux RND transporter periplasmic adaptor subunit</fullName>
    </submittedName>
</protein>
<comment type="caution">
    <text evidence="6">The sequence shown here is derived from an EMBL/GenBank/DDBJ whole genome shotgun (WGS) entry which is preliminary data.</text>
</comment>
<keyword evidence="3" id="KW-0732">Signal</keyword>
<dbReference type="Gene3D" id="1.10.287.470">
    <property type="entry name" value="Helix hairpin bin"/>
    <property type="match status" value="1"/>
</dbReference>
<feature type="coiled-coil region" evidence="2">
    <location>
        <begin position="98"/>
        <end position="125"/>
    </location>
</feature>
<dbReference type="PANTHER" id="PTHR30469:SF29">
    <property type="entry name" value="BLR2860 PROTEIN"/>
    <property type="match status" value="1"/>
</dbReference>
<feature type="chain" id="PRO_5046869237" evidence="3">
    <location>
        <begin position="20"/>
        <end position="365"/>
    </location>
</feature>
<feature type="domain" description="Multidrug resistance protein MdtA-like barrel-sandwich hybrid" evidence="4">
    <location>
        <begin position="65"/>
        <end position="191"/>
    </location>
</feature>
<dbReference type="InterPro" id="IPR006143">
    <property type="entry name" value="RND_pump_MFP"/>
</dbReference>
<reference evidence="6 7" key="1">
    <citation type="submission" date="2024-07" db="EMBL/GenBank/DDBJ databases">
        <authorList>
            <person name="Ren Q."/>
        </authorList>
    </citation>
    <scope>NUCLEOTIDE SEQUENCE [LARGE SCALE GENOMIC DNA]</scope>
    <source>
        <strain evidence="6 7">REN37</strain>
    </source>
</reference>
<accession>A0ABV4AEL2</accession>
<dbReference type="Gene3D" id="2.40.30.170">
    <property type="match status" value="1"/>
</dbReference>
<dbReference type="Gene3D" id="2.40.420.20">
    <property type="match status" value="1"/>
</dbReference>
<dbReference type="Pfam" id="PF25954">
    <property type="entry name" value="Beta-barrel_RND_2"/>
    <property type="match status" value="1"/>
</dbReference>
<sequence>MNRVVVSAGLLALAGAALAVWWWQQPAASDGGWNPAPVTVAVATVTERPLVVPVTSVGVLEARQQVAVSADSAGRITRLAFEPGQSVRAGQLLVELLDARERAELQQWQARLKQAAQRRDRTRTLLAQNVASREQMEQADMEHDTALAGVAEAQARRAEKQLRAPFSGRTGLRRVHLGQYLQPGEAVTSLVAEGPLKVVFSVDEQDGIGLRVGQPVTVRVDALAGQPFEARISALEPWVSSARTLRAEALLETESAALVPGLSATVSVWPQQSAPVAVVPESAITYSAYGETLFVVEDDAGTPRVRRVAVTVGARREGWAVLERGAEPGSVVVTSGQLNLSDGVAVAPREHDSLNADQSALGAQP</sequence>
<dbReference type="InterPro" id="IPR058625">
    <property type="entry name" value="MdtA-like_BSH"/>
</dbReference>
<organism evidence="6 7">
    <name type="scientific">Isoalcanivorax beigongshangi</name>
    <dbReference type="NCBI Taxonomy" id="3238810"/>
    <lineage>
        <taxon>Bacteria</taxon>
        <taxon>Pseudomonadati</taxon>
        <taxon>Pseudomonadota</taxon>
        <taxon>Gammaproteobacteria</taxon>
        <taxon>Oceanospirillales</taxon>
        <taxon>Alcanivoracaceae</taxon>
        <taxon>Isoalcanivorax</taxon>
    </lineage>
</organism>
<dbReference type="RefSeq" id="WP_369454158.1">
    <property type="nucleotide sequence ID" value="NZ_JBGCUO010000001.1"/>
</dbReference>
<dbReference type="Proteomes" id="UP001562065">
    <property type="component" value="Unassembled WGS sequence"/>
</dbReference>
<evidence type="ECO:0000256" key="1">
    <source>
        <dbReference type="ARBA" id="ARBA00009477"/>
    </source>
</evidence>
<dbReference type="NCBIfam" id="TIGR01730">
    <property type="entry name" value="RND_mfp"/>
    <property type="match status" value="1"/>
</dbReference>
<dbReference type="SUPFAM" id="SSF111369">
    <property type="entry name" value="HlyD-like secretion proteins"/>
    <property type="match status" value="1"/>
</dbReference>
<evidence type="ECO:0000259" key="5">
    <source>
        <dbReference type="Pfam" id="PF25954"/>
    </source>
</evidence>
<feature type="domain" description="CusB-like beta-barrel" evidence="5">
    <location>
        <begin position="199"/>
        <end position="268"/>
    </location>
</feature>
<gene>
    <name evidence="6" type="ORF">AB5I84_02020</name>
</gene>
<dbReference type="InterPro" id="IPR058792">
    <property type="entry name" value="Beta-barrel_RND_2"/>
</dbReference>
<evidence type="ECO:0000259" key="4">
    <source>
        <dbReference type="Pfam" id="PF25917"/>
    </source>
</evidence>